<feature type="region of interest" description="Disordered" evidence="1">
    <location>
        <begin position="272"/>
        <end position="300"/>
    </location>
</feature>
<evidence type="ECO:0000256" key="1">
    <source>
        <dbReference type="SAM" id="MobiDB-lite"/>
    </source>
</evidence>
<evidence type="ECO:0000313" key="2">
    <source>
        <dbReference type="EMBL" id="RPA76497.1"/>
    </source>
</evidence>
<dbReference type="AlphaFoldDB" id="A0A3N4HT76"/>
<feature type="compositionally biased region" description="Polar residues" evidence="1">
    <location>
        <begin position="1"/>
        <end position="14"/>
    </location>
</feature>
<keyword evidence="3" id="KW-1185">Reference proteome</keyword>
<sequence length="300" mass="33416">MPFNPLSRNVQNHQPPVKPTNKARKPRVYGMLPSNPNDIVLNKDRLEQERKAAEAAAAQSHDDFEKQMMAGLLELEPALHTDNLDNLKNEQTKSGSGANDNSKRYGELGNDIYWDPSSVVEAVAKFDEQLEKEEPVIDELRARAKELGDKLHQDSTRSHLKQTHVSPEVVAAKKIITRHWGAEWEDNFFGILGLSILFFTPPPPQKTFQPAVYLKLAEVAPRHNLYHLAPTIGGNYARRHESGEKRQAWITVEDVNIGVQFLEKNTDALGAEEEPKAPHSTPQASSGDTRLGDATNGAVV</sequence>
<feature type="region of interest" description="Disordered" evidence="1">
    <location>
        <begin position="1"/>
        <end position="39"/>
    </location>
</feature>
<dbReference type="Proteomes" id="UP000275078">
    <property type="component" value="Unassembled WGS sequence"/>
</dbReference>
<dbReference type="EMBL" id="ML119743">
    <property type="protein sequence ID" value="RPA76497.1"/>
    <property type="molecule type" value="Genomic_DNA"/>
</dbReference>
<reference evidence="2 3" key="1">
    <citation type="journal article" date="2018" name="Nat. Ecol. Evol.">
        <title>Pezizomycetes genomes reveal the molecular basis of ectomycorrhizal truffle lifestyle.</title>
        <authorList>
            <person name="Murat C."/>
            <person name="Payen T."/>
            <person name="Noel B."/>
            <person name="Kuo A."/>
            <person name="Morin E."/>
            <person name="Chen J."/>
            <person name="Kohler A."/>
            <person name="Krizsan K."/>
            <person name="Balestrini R."/>
            <person name="Da Silva C."/>
            <person name="Montanini B."/>
            <person name="Hainaut M."/>
            <person name="Levati E."/>
            <person name="Barry K.W."/>
            <person name="Belfiori B."/>
            <person name="Cichocki N."/>
            <person name="Clum A."/>
            <person name="Dockter R.B."/>
            <person name="Fauchery L."/>
            <person name="Guy J."/>
            <person name="Iotti M."/>
            <person name="Le Tacon F."/>
            <person name="Lindquist E.A."/>
            <person name="Lipzen A."/>
            <person name="Malagnac F."/>
            <person name="Mello A."/>
            <person name="Molinier V."/>
            <person name="Miyauchi S."/>
            <person name="Poulain J."/>
            <person name="Riccioni C."/>
            <person name="Rubini A."/>
            <person name="Sitrit Y."/>
            <person name="Splivallo R."/>
            <person name="Traeger S."/>
            <person name="Wang M."/>
            <person name="Zifcakova L."/>
            <person name="Wipf D."/>
            <person name="Zambonelli A."/>
            <person name="Paolocci F."/>
            <person name="Nowrousian M."/>
            <person name="Ottonello S."/>
            <person name="Baldrian P."/>
            <person name="Spatafora J.W."/>
            <person name="Henrissat B."/>
            <person name="Nagy L.G."/>
            <person name="Aury J.M."/>
            <person name="Wincker P."/>
            <person name="Grigoriev I.V."/>
            <person name="Bonfante P."/>
            <person name="Martin F.M."/>
        </authorList>
    </citation>
    <scope>NUCLEOTIDE SEQUENCE [LARGE SCALE GENOMIC DNA]</scope>
    <source>
        <strain evidence="2 3">RN42</strain>
    </source>
</reference>
<organism evidence="2 3">
    <name type="scientific">Ascobolus immersus RN42</name>
    <dbReference type="NCBI Taxonomy" id="1160509"/>
    <lineage>
        <taxon>Eukaryota</taxon>
        <taxon>Fungi</taxon>
        <taxon>Dikarya</taxon>
        <taxon>Ascomycota</taxon>
        <taxon>Pezizomycotina</taxon>
        <taxon>Pezizomycetes</taxon>
        <taxon>Pezizales</taxon>
        <taxon>Ascobolaceae</taxon>
        <taxon>Ascobolus</taxon>
    </lineage>
</organism>
<name>A0A3N4HT76_ASCIM</name>
<protein>
    <submittedName>
        <fullName evidence="2">Uncharacterized protein</fullName>
    </submittedName>
</protein>
<evidence type="ECO:0000313" key="3">
    <source>
        <dbReference type="Proteomes" id="UP000275078"/>
    </source>
</evidence>
<gene>
    <name evidence="2" type="ORF">BJ508DRAFT_311005</name>
</gene>
<proteinExistence type="predicted"/>
<accession>A0A3N4HT76</accession>